<proteinExistence type="predicted"/>
<evidence type="ECO:0000313" key="2">
    <source>
        <dbReference type="EMBL" id="SHN83535.1"/>
    </source>
</evidence>
<sequence length="146" mass="16042">MAKKAEKRVSTPRKTASKKPKESERSEVIEQCVIYLQATAAYEAGCSADNDYTTHAGAAAPLGKEVLDRAKNALGKLAALSADRDKLLSFDEMRAKSTAFKALMLGDGHHSVLEDEQIDFLQSFAKELVEYFRTERHASGGQPHDQ</sequence>
<reference evidence="2" key="1">
    <citation type="submission" date="2016-11" db="EMBL/GenBank/DDBJ databases">
        <authorList>
            <person name="Jaros S."/>
            <person name="Januszkiewicz K."/>
            <person name="Wedrychowicz H."/>
        </authorList>
    </citation>
    <scope>NUCLEOTIDE SEQUENCE [LARGE SCALE GENOMIC DNA]</scope>
    <source>
        <strain evidence="2">GAS401</strain>
    </source>
</reference>
<feature type="region of interest" description="Disordered" evidence="1">
    <location>
        <begin position="1"/>
        <end position="27"/>
    </location>
</feature>
<evidence type="ECO:0000256" key="1">
    <source>
        <dbReference type="SAM" id="MobiDB-lite"/>
    </source>
</evidence>
<dbReference type="EMBL" id="LT670849">
    <property type="protein sequence ID" value="SHN83535.1"/>
    <property type="molecule type" value="Genomic_DNA"/>
</dbReference>
<organism evidence="2 3">
    <name type="scientific">Bradyrhizobium erythrophlei</name>
    <dbReference type="NCBI Taxonomy" id="1437360"/>
    <lineage>
        <taxon>Bacteria</taxon>
        <taxon>Pseudomonadati</taxon>
        <taxon>Pseudomonadota</taxon>
        <taxon>Alphaproteobacteria</taxon>
        <taxon>Hyphomicrobiales</taxon>
        <taxon>Nitrobacteraceae</taxon>
        <taxon>Bradyrhizobium</taxon>
    </lineage>
</organism>
<accession>A0A1M7UKV2</accession>
<dbReference type="AlphaFoldDB" id="A0A1M7UKV2"/>
<name>A0A1M7UKV2_9BRAD</name>
<keyword evidence="3" id="KW-1185">Reference proteome</keyword>
<dbReference type="Proteomes" id="UP000184096">
    <property type="component" value="Chromosome I"/>
</dbReference>
<evidence type="ECO:0000313" key="3">
    <source>
        <dbReference type="Proteomes" id="UP000184096"/>
    </source>
</evidence>
<protein>
    <submittedName>
        <fullName evidence="2">Uncharacterized protein</fullName>
    </submittedName>
</protein>
<gene>
    <name evidence="2" type="ORF">SAMN05444170_5541</name>
</gene>
<dbReference type="RefSeq" id="WP_072822736.1">
    <property type="nucleotide sequence ID" value="NZ_LT670849.1"/>
</dbReference>